<dbReference type="EMBL" id="CP014206">
    <property type="protein sequence ID" value="AMK10869.1"/>
    <property type="molecule type" value="Genomic_DNA"/>
</dbReference>
<name>A0A126QM30_9BACT</name>
<feature type="transmembrane region" description="Helical" evidence="1">
    <location>
        <begin position="41"/>
        <end position="58"/>
    </location>
</feature>
<proteinExistence type="predicted"/>
<protein>
    <submittedName>
        <fullName evidence="3">Uncharacterized protein</fullName>
    </submittedName>
</protein>
<accession>A0A126QM30</accession>
<reference evidence="3 5" key="2">
    <citation type="submission" date="2019-03" db="EMBL/GenBank/DDBJ databases">
        <title>Genomic Encyclopedia of Type Strains, Phase IV (KMG-IV): sequencing the most valuable type-strain genomes for metagenomic binning, comparative biology and taxonomic classification.</title>
        <authorList>
            <person name="Goeker M."/>
        </authorList>
    </citation>
    <scope>NUCLEOTIDE SEQUENCE [LARGE SCALE GENOMIC DNA]</scope>
    <source>
        <strain evidence="3 5">DSM 101483</strain>
    </source>
</reference>
<dbReference type="Proteomes" id="UP000055611">
    <property type="component" value="Chromosome"/>
</dbReference>
<sequence>MQALLSLVVLIALVAAILGLFKPGLVLFFLPPEKRTRLKAFGLYAAVFVLCAFLLPMVSEPDKSDSYLAQLETEAQQAQAGRAPTTETAKAATTKTGFDPMQHEENIEALGMLLDSLTAFKGDPEFHKLGFGANLPYTHTWLNSVKDLGKIMTTENGYTLAQASAPGYLRQLGMEYMRSAGRENQYTRDFRKFVEEGLAK</sequence>
<reference evidence="2 4" key="1">
    <citation type="journal article" date="2016" name="Front. Microbiol.">
        <title>Genome Sequence of the Piezophilic, Mesophilic Sulfate-Reducing Bacterium Desulfovibrio indicus J2T.</title>
        <authorList>
            <person name="Cao J."/>
            <person name="Maignien L."/>
            <person name="Shao Z."/>
            <person name="Alain K."/>
            <person name="Jebbar M."/>
        </authorList>
    </citation>
    <scope>NUCLEOTIDE SEQUENCE [LARGE SCALE GENOMIC DNA]</scope>
    <source>
        <strain evidence="2 4">J2</strain>
    </source>
</reference>
<evidence type="ECO:0000313" key="4">
    <source>
        <dbReference type="Proteomes" id="UP000055611"/>
    </source>
</evidence>
<evidence type="ECO:0000313" key="3">
    <source>
        <dbReference type="EMBL" id="TDT91862.1"/>
    </source>
</evidence>
<evidence type="ECO:0000256" key="1">
    <source>
        <dbReference type="SAM" id="Phobius"/>
    </source>
</evidence>
<dbReference type="EMBL" id="SOBK01000001">
    <property type="protein sequence ID" value="TDT91862.1"/>
    <property type="molecule type" value="Genomic_DNA"/>
</dbReference>
<organism evidence="3 5">
    <name type="scientific">Pseudodesulfovibrio indicus</name>
    <dbReference type="NCBI Taxonomy" id="1716143"/>
    <lineage>
        <taxon>Bacteria</taxon>
        <taxon>Pseudomonadati</taxon>
        <taxon>Thermodesulfobacteriota</taxon>
        <taxon>Desulfovibrionia</taxon>
        <taxon>Desulfovibrionales</taxon>
        <taxon>Desulfovibrionaceae</taxon>
    </lineage>
</organism>
<evidence type="ECO:0000313" key="5">
    <source>
        <dbReference type="Proteomes" id="UP000295506"/>
    </source>
</evidence>
<keyword evidence="1" id="KW-0472">Membrane</keyword>
<gene>
    <name evidence="2" type="ORF">AWY79_06985</name>
    <name evidence="3" type="ORF">EDC59_101265</name>
</gene>
<dbReference type="RefSeq" id="WP_066801935.1">
    <property type="nucleotide sequence ID" value="NZ_CP014206.1"/>
</dbReference>
<dbReference type="KEGG" id="dej:AWY79_06985"/>
<evidence type="ECO:0000313" key="2">
    <source>
        <dbReference type="EMBL" id="AMK10869.1"/>
    </source>
</evidence>
<feature type="transmembrane region" description="Helical" evidence="1">
    <location>
        <begin position="6"/>
        <end position="29"/>
    </location>
</feature>
<dbReference type="Proteomes" id="UP000295506">
    <property type="component" value="Unassembled WGS sequence"/>
</dbReference>
<keyword evidence="1" id="KW-0812">Transmembrane</keyword>
<keyword evidence="4" id="KW-1185">Reference proteome</keyword>
<keyword evidence="1" id="KW-1133">Transmembrane helix</keyword>
<dbReference type="AlphaFoldDB" id="A0A126QM30"/>